<dbReference type="GO" id="GO:0033743">
    <property type="term" value="F:peptide-methionine (R)-S-oxide reductase activity"/>
    <property type="evidence" value="ECO:0007669"/>
    <property type="project" value="InterPro"/>
</dbReference>
<sequence>MGMHILRGSPISSSSKTIILNPITKQPLPSLSKLLSPPNSVPTTLFTTHFRPKPISSSISTPGFGGYFQFQRQSKRAFRGGSVLAMAAPGSVQKSEEEWRAILSPEQFRILRQKGTELEEVSRQKLEPQYPYKIGKNNTVCKVGKLCRLVNYCRFPGTGTYDKFYEDGVYNCAGCGTPLYKSTTKFNSGCGWPAFFEGLPGAINCTPDPDGRRIEITCAACGGHLGHVFKGEGFPTPTDERHCVNSISLTFVPANSDSSL</sequence>
<keyword evidence="6" id="KW-0560">Oxidoreductase</keyword>
<dbReference type="EMBL" id="BTGU01000148">
    <property type="protein sequence ID" value="GMN63383.1"/>
    <property type="molecule type" value="Genomic_DNA"/>
</dbReference>
<dbReference type="InterPro" id="IPR011057">
    <property type="entry name" value="Mss4-like_sf"/>
</dbReference>
<accession>A0AA88DX90</accession>
<dbReference type="SUPFAM" id="SSF51316">
    <property type="entry name" value="Mss4-like"/>
    <property type="match status" value="1"/>
</dbReference>
<name>A0AA88DX90_FICCA</name>
<keyword evidence="7" id="KW-0676">Redox-active center</keyword>
<comment type="caution">
    <text evidence="9">The sequence shown here is derived from an EMBL/GenBank/DDBJ whole genome shotgun (WGS) entry which is preliminary data.</text>
</comment>
<organism evidence="9 10">
    <name type="scientific">Ficus carica</name>
    <name type="common">Common fig</name>
    <dbReference type="NCBI Taxonomy" id="3494"/>
    <lineage>
        <taxon>Eukaryota</taxon>
        <taxon>Viridiplantae</taxon>
        <taxon>Streptophyta</taxon>
        <taxon>Embryophyta</taxon>
        <taxon>Tracheophyta</taxon>
        <taxon>Spermatophyta</taxon>
        <taxon>Magnoliopsida</taxon>
        <taxon>eudicotyledons</taxon>
        <taxon>Gunneridae</taxon>
        <taxon>Pentapetalae</taxon>
        <taxon>rosids</taxon>
        <taxon>fabids</taxon>
        <taxon>Rosales</taxon>
        <taxon>Moraceae</taxon>
        <taxon>Ficeae</taxon>
        <taxon>Ficus</taxon>
    </lineage>
</organism>
<keyword evidence="5" id="KW-0249">Electron transport</keyword>
<feature type="domain" description="MsrB" evidence="8">
    <location>
        <begin position="96"/>
        <end position="254"/>
    </location>
</feature>
<evidence type="ECO:0000256" key="5">
    <source>
        <dbReference type="ARBA" id="ARBA00022982"/>
    </source>
</evidence>
<keyword evidence="10" id="KW-1185">Reference proteome</keyword>
<dbReference type="InterPro" id="IPR002579">
    <property type="entry name" value="Met_Sox_Rdtase_MsrB_dom"/>
</dbReference>
<comment type="similarity">
    <text evidence="2">Belongs to the MsrB Met sulfoxide reductase family.</text>
</comment>
<dbReference type="PANTHER" id="PTHR46081">
    <property type="entry name" value="PEPTIDE METHIONINE SULFOXIDE REDUCTASE 2"/>
    <property type="match status" value="1"/>
</dbReference>
<proteinExistence type="inferred from homology"/>
<reference evidence="9" key="1">
    <citation type="submission" date="2023-07" db="EMBL/GenBank/DDBJ databases">
        <title>draft genome sequence of fig (Ficus carica).</title>
        <authorList>
            <person name="Takahashi T."/>
            <person name="Nishimura K."/>
        </authorList>
    </citation>
    <scope>NUCLEOTIDE SEQUENCE</scope>
</reference>
<dbReference type="AlphaFoldDB" id="A0AA88DX90"/>
<evidence type="ECO:0000313" key="9">
    <source>
        <dbReference type="EMBL" id="GMN63383.1"/>
    </source>
</evidence>
<dbReference type="PROSITE" id="PS51790">
    <property type="entry name" value="MSRB"/>
    <property type="match status" value="1"/>
</dbReference>
<dbReference type="Pfam" id="PF01641">
    <property type="entry name" value="SelR"/>
    <property type="match status" value="1"/>
</dbReference>
<evidence type="ECO:0000256" key="6">
    <source>
        <dbReference type="ARBA" id="ARBA00023002"/>
    </source>
</evidence>
<dbReference type="GO" id="GO:0030091">
    <property type="term" value="P:protein repair"/>
    <property type="evidence" value="ECO:0007669"/>
    <property type="project" value="InterPro"/>
</dbReference>
<dbReference type="PANTHER" id="PTHR46081:SF8">
    <property type="entry name" value="PEPTIDE METHIONINE SULFOXIDE REDUCTASE 2"/>
    <property type="match status" value="1"/>
</dbReference>
<evidence type="ECO:0000313" key="10">
    <source>
        <dbReference type="Proteomes" id="UP001187192"/>
    </source>
</evidence>
<dbReference type="Gene3D" id="2.170.150.20">
    <property type="entry name" value="Peptide methionine sulfoxide reductase"/>
    <property type="match status" value="1"/>
</dbReference>
<dbReference type="GO" id="GO:0006979">
    <property type="term" value="P:response to oxidative stress"/>
    <property type="evidence" value="ECO:0007669"/>
    <property type="project" value="InterPro"/>
</dbReference>
<evidence type="ECO:0000256" key="4">
    <source>
        <dbReference type="ARBA" id="ARBA00022833"/>
    </source>
</evidence>
<dbReference type="InterPro" id="IPR028427">
    <property type="entry name" value="Met_Sox_Rdtase_MsrB"/>
</dbReference>
<keyword evidence="5" id="KW-0813">Transport</keyword>
<evidence type="ECO:0000256" key="7">
    <source>
        <dbReference type="ARBA" id="ARBA00023284"/>
    </source>
</evidence>
<keyword evidence="3" id="KW-0479">Metal-binding</keyword>
<evidence type="ECO:0000259" key="8">
    <source>
        <dbReference type="PROSITE" id="PS51790"/>
    </source>
</evidence>
<evidence type="ECO:0000256" key="1">
    <source>
        <dbReference type="ARBA" id="ARBA00001947"/>
    </source>
</evidence>
<evidence type="ECO:0000256" key="2">
    <source>
        <dbReference type="ARBA" id="ARBA00007174"/>
    </source>
</evidence>
<keyword evidence="4" id="KW-0862">Zinc</keyword>
<evidence type="ECO:0000256" key="3">
    <source>
        <dbReference type="ARBA" id="ARBA00022723"/>
    </source>
</evidence>
<comment type="cofactor">
    <cofactor evidence="1">
        <name>Zn(2+)</name>
        <dbReference type="ChEBI" id="CHEBI:29105"/>
    </cofactor>
</comment>
<gene>
    <name evidence="9" type="ORF">TIFTF001_032460</name>
</gene>
<protein>
    <recommendedName>
        <fullName evidence="8">MsrB domain-containing protein</fullName>
    </recommendedName>
</protein>
<dbReference type="Proteomes" id="UP001187192">
    <property type="component" value="Unassembled WGS sequence"/>
</dbReference>